<dbReference type="InterPro" id="IPR029058">
    <property type="entry name" value="AB_hydrolase_fold"/>
</dbReference>
<feature type="domain" description="Alpha/beta hydrolase fold-3" evidence="2">
    <location>
        <begin position="1"/>
        <end position="99"/>
    </location>
</feature>
<dbReference type="PANTHER" id="PTHR48081">
    <property type="entry name" value="AB HYDROLASE SUPERFAMILY PROTEIN C4A8.06C"/>
    <property type="match status" value="1"/>
</dbReference>
<dbReference type="Proteomes" id="UP000184300">
    <property type="component" value="Unassembled WGS sequence"/>
</dbReference>
<dbReference type="GeneID" id="34458475"/>
<dbReference type="InterPro" id="IPR050300">
    <property type="entry name" value="GDXG_lipolytic_enzyme"/>
</dbReference>
<proteinExistence type="predicted"/>
<gene>
    <name evidence="3" type="ORF">ASPGLDRAFT_1510749</name>
</gene>
<dbReference type="STRING" id="1160497.A0A1L9V3U2"/>
<evidence type="ECO:0000259" key="2">
    <source>
        <dbReference type="Pfam" id="PF07859"/>
    </source>
</evidence>
<dbReference type="AlphaFoldDB" id="A0A1L9V3U2"/>
<dbReference type="InterPro" id="IPR013094">
    <property type="entry name" value="AB_hydrolase_3"/>
</dbReference>
<protein>
    <recommendedName>
        <fullName evidence="2">Alpha/beta hydrolase fold-3 domain-containing protein</fullName>
    </recommendedName>
</protein>
<keyword evidence="1" id="KW-0378">Hydrolase</keyword>
<keyword evidence="4" id="KW-1185">Reference proteome</keyword>
<dbReference type="RefSeq" id="XP_022395296.1">
    <property type="nucleotide sequence ID" value="XM_022542214.1"/>
</dbReference>
<evidence type="ECO:0000256" key="1">
    <source>
        <dbReference type="ARBA" id="ARBA00022801"/>
    </source>
</evidence>
<dbReference type="SUPFAM" id="SSF53474">
    <property type="entry name" value="alpha/beta-Hydrolases"/>
    <property type="match status" value="1"/>
</dbReference>
<dbReference type="Gene3D" id="3.40.50.1820">
    <property type="entry name" value="alpha/beta hydrolase"/>
    <property type="match status" value="1"/>
</dbReference>
<dbReference type="GO" id="GO:0016787">
    <property type="term" value="F:hydrolase activity"/>
    <property type="evidence" value="ECO:0007669"/>
    <property type="project" value="UniProtKB-KW"/>
</dbReference>
<dbReference type="EMBL" id="KV878932">
    <property type="protein sequence ID" value="OJJ78598.1"/>
    <property type="molecule type" value="Genomic_DNA"/>
</dbReference>
<name>A0A1L9V3U2_ASPGL</name>
<organism evidence="3 4">
    <name type="scientific">Aspergillus glaucus CBS 516.65</name>
    <dbReference type="NCBI Taxonomy" id="1160497"/>
    <lineage>
        <taxon>Eukaryota</taxon>
        <taxon>Fungi</taxon>
        <taxon>Dikarya</taxon>
        <taxon>Ascomycota</taxon>
        <taxon>Pezizomycotina</taxon>
        <taxon>Eurotiomycetes</taxon>
        <taxon>Eurotiomycetidae</taxon>
        <taxon>Eurotiales</taxon>
        <taxon>Aspergillaceae</taxon>
        <taxon>Aspergillus</taxon>
        <taxon>Aspergillus subgen. Aspergillus</taxon>
    </lineage>
</organism>
<dbReference type="PANTHER" id="PTHR48081:SF11">
    <property type="entry name" value="ALPHA_BETA HYDROLASE FOLD-3 DOMAIN-CONTAINING PROTEIN-RELATED"/>
    <property type="match status" value="1"/>
</dbReference>
<dbReference type="OrthoDB" id="2152029at2759"/>
<dbReference type="Pfam" id="PF07859">
    <property type="entry name" value="Abhydrolase_3"/>
    <property type="match status" value="1"/>
</dbReference>
<dbReference type="VEuPathDB" id="FungiDB:ASPGLDRAFT_1510749"/>
<accession>A0A1L9V3U2</accession>
<evidence type="ECO:0000313" key="3">
    <source>
        <dbReference type="EMBL" id="OJJ78598.1"/>
    </source>
</evidence>
<evidence type="ECO:0000313" key="4">
    <source>
        <dbReference type="Proteomes" id="UP000184300"/>
    </source>
</evidence>
<reference evidence="4" key="1">
    <citation type="journal article" date="2017" name="Genome Biol.">
        <title>Comparative genomics reveals high biological diversity and specific adaptations in the industrially and medically important fungal genus Aspergillus.</title>
        <authorList>
            <person name="de Vries R.P."/>
            <person name="Riley R."/>
            <person name="Wiebenga A."/>
            <person name="Aguilar-Osorio G."/>
            <person name="Amillis S."/>
            <person name="Uchima C.A."/>
            <person name="Anderluh G."/>
            <person name="Asadollahi M."/>
            <person name="Askin M."/>
            <person name="Barry K."/>
            <person name="Battaglia E."/>
            <person name="Bayram O."/>
            <person name="Benocci T."/>
            <person name="Braus-Stromeyer S.A."/>
            <person name="Caldana C."/>
            <person name="Canovas D."/>
            <person name="Cerqueira G.C."/>
            <person name="Chen F."/>
            <person name="Chen W."/>
            <person name="Choi C."/>
            <person name="Clum A."/>
            <person name="Dos Santos R.A."/>
            <person name="Damasio A.R."/>
            <person name="Diallinas G."/>
            <person name="Emri T."/>
            <person name="Fekete E."/>
            <person name="Flipphi M."/>
            <person name="Freyberg S."/>
            <person name="Gallo A."/>
            <person name="Gournas C."/>
            <person name="Habgood R."/>
            <person name="Hainaut M."/>
            <person name="Harispe M.L."/>
            <person name="Henrissat B."/>
            <person name="Hilden K.S."/>
            <person name="Hope R."/>
            <person name="Hossain A."/>
            <person name="Karabika E."/>
            <person name="Karaffa L."/>
            <person name="Karanyi Z."/>
            <person name="Krasevec N."/>
            <person name="Kuo A."/>
            <person name="Kusch H."/>
            <person name="LaButti K."/>
            <person name="Lagendijk E.L."/>
            <person name="Lapidus A."/>
            <person name="Levasseur A."/>
            <person name="Lindquist E."/>
            <person name="Lipzen A."/>
            <person name="Logrieco A.F."/>
            <person name="MacCabe A."/>
            <person name="Maekelae M.R."/>
            <person name="Malavazi I."/>
            <person name="Melin P."/>
            <person name="Meyer V."/>
            <person name="Mielnichuk N."/>
            <person name="Miskei M."/>
            <person name="Molnar A.P."/>
            <person name="Mule G."/>
            <person name="Ngan C.Y."/>
            <person name="Orejas M."/>
            <person name="Orosz E."/>
            <person name="Ouedraogo J.P."/>
            <person name="Overkamp K.M."/>
            <person name="Park H.-S."/>
            <person name="Perrone G."/>
            <person name="Piumi F."/>
            <person name="Punt P.J."/>
            <person name="Ram A.F."/>
            <person name="Ramon A."/>
            <person name="Rauscher S."/>
            <person name="Record E."/>
            <person name="Riano-Pachon D.M."/>
            <person name="Robert V."/>
            <person name="Roehrig J."/>
            <person name="Ruller R."/>
            <person name="Salamov A."/>
            <person name="Salih N.S."/>
            <person name="Samson R.A."/>
            <person name="Sandor E."/>
            <person name="Sanguinetti M."/>
            <person name="Schuetze T."/>
            <person name="Sepcic K."/>
            <person name="Shelest E."/>
            <person name="Sherlock G."/>
            <person name="Sophianopoulou V."/>
            <person name="Squina F.M."/>
            <person name="Sun H."/>
            <person name="Susca A."/>
            <person name="Todd R.B."/>
            <person name="Tsang A."/>
            <person name="Unkles S.E."/>
            <person name="van de Wiele N."/>
            <person name="van Rossen-Uffink D."/>
            <person name="Oliveira J.V."/>
            <person name="Vesth T.C."/>
            <person name="Visser J."/>
            <person name="Yu J.-H."/>
            <person name="Zhou M."/>
            <person name="Andersen M.R."/>
            <person name="Archer D.B."/>
            <person name="Baker S.E."/>
            <person name="Benoit I."/>
            <person name="Brakhage A.A."/>
            <person name="Braus G.H."/>
            <person name="Fischer R."/>
            <person name="Frisvad J.C."/>
            <person name="Goldman G.H."/>
            <person name="Houbraken J."/>
            <person name="Oakley B."/>
            <person name="Pocsi I."/>
            <person name="Scazzocchio C."/>
            <person name="Seiboth B."/>
            <person name="vanKuyk P.A."/>
            <person name="Wortman J."/>
            <person name="Dyer P.S."/>
            <person name="Grigoriev I.V."/>
        </authorList>
    </citation>
    <scope>NUCLEOTIDE SEQUENCE [LARGE SCALE GENOMIC DNA]</scope>
    <source>
        <strain evidence="4">CBS 516.65</strain>
    </source>
</reference>
<sequence>MLWMHGGGYCFGNALQPLSTLLRVTEVAEGVGVDLDILSIEYTLAPDAMFPQQQEQAVAAYRYLIEDEHIDPGSIIVGNESVGSHLALSYLVGLSKKGTLGQCERCSCVLGST</sequence>